<dbReference type="InterPro" id="IPR016174">
    <property type="entry name" value="Di-haem_cyt_TM"/>
</dbReference>
<sequence>MEQARLAPLARQAHNQKSAQGITWRRWRASLPRPRYTRTAIVLHGVMALLIVTGFCLGLSMADLPLSPLKLRLFSYHKWIGVSVWGLLLLRILWRIKHAPPPLPAGMAAWEQTAAHAGHLLLYVLMAVIPISGWLMSSAQGVTTVYLGLWPLPDLLAKNEALGRLLLALHRILNYALLGAVILHVAAALKHHFIDRDGVLVRMFRLTGAAE</sequence>
<protein>
    <submittedName>
        <fullName evidence="15">Cytochrome b</fullName>
    </submittedName>
</protein>
<dbReference type="GO" id="GO:0046872">
    <property type="term" value="F:metal ion binding"/>
    <property type="evidence" value="ECO:0007669"/>
    <property type="project" value="UniProtKB-KW"/>
</dbReference>
<evidence type="ECO:0000256" key="13">
    <source>
        <dbReference type="SAM" id="Phobius"/>
    </source>
</evidence>
<feature type="domain" description="Cytochrome b561 bacterial/Ni-hydrogenase" evidence="14">
    <location>
        <begin position="35"/>
        <end position="205"/>
    </location>
</feature>
<evidence type="ECO:0000256" key="1">
    <source>
        <dbReference type="ARBA" id="ARBA00001970"/>
    </source>
</evidence>
<keyword evidence="6 13" id="KW-0812">Transmembrane</keyword>
<evidence type="ECO:0000256" key="9">
    <source>
        <dbReference type="ARBA" id="ARBA00022989"/>
    </source>
</evidence>
<dbReference type="PANTHER" id="PTHR30529">
    <property type="entry name" value="CYTOCHROME B561"/>
    <property type="match status" value="1"/>
</dbReference>
<keyword evidence="8" id="KW-0249">Electron transport</keyword>
<evidence type="ECO:0000256" key="3">
    <source>
        <dbReference type="ARBA" id="ARBA00022448"/>
    </source>
</evidence>
<dbReference type="GO" id="GO:0022904">
    <property type="term" value="P:respiratory electron transport chain"/>
    <property type="evidence" value="ECO:0007669"/>
    <property type="project" value="InterPro"/>
</dbReference>
<evidence type="ECO:0000256" key="11">
    <source>
        <dbReference type="ARBA" id="ARBA00023136"/>
    </source>
</evidence>
<dbReference type="OrthoDB" id="8536275at2"/>
<proteinExistence type="inferred from homology"/>
<evidence type="ECO:0000256" key="7">
    <source>
        <dbReference type="ARBA" id="ARBA00022723"/>
    </source>
</evidence>
<name>A0A515DGZ3_9BURK</name>
<organism evidence="15 16">
    <name type="scientific">Rhodoferax sediminis</name>
    <dbReference type="NCBI Taxonomy" id="2509614"/>
    <lineage>
        <taxon>Bacteria</taxon>
        <taxon>Pseudomonadati</taxon>
        <taxon>Pseudomonadota</taxon>
        <taxon>Betaproteobacteria</taxon>
        <taxon>Burkholderiales</taxon>
        <taxon>Comamonadaceae</taxon>
        <taxon>Rhodoferax</taxon>
    </lineage>
</organism>
<dbReference type="GO" id="GO:0020037">
    <property type="term" value="F:heme binding"/>
    <property type="evidence" value="ECO:0007669"/>
    <property type="project" value="TreeGrafter"/>
</dbReference>
<dbReference type="InterPro" id="IPR011577">
    <property type="entry name" value="Cyt_b561_bac/Ni-Hgenase"/>
</dbReference>
<dbReference type="GO" id="GO:0009055">
    <property type="term" value="F:electron transfer activity"/>
    <property type="evidence" value="ECO:0007669"/>
    <property type="project" value="InterPro"/>
</dbReference>
<dbReference type="InterPro" id="IPR052168">
    <property type="entry name" value="Cytochrome_b561_oxidase"/>
</dbReference>
<dbReference type="KEGG" id="rhf:EUB48_07735"/>
<keyword evidence="3" id="KW-0813">Transport</keyword>
<evidence type="ECO:0000256" key="10">
    <source>
        <dbReference type="ARBA" id="ARBA00023004"/>
    </source>
</evidence>
<dbReference type="AlphaFoldDB" id="A0A515DGZ3"/>
<evidence type="ECO:0000259" key="14">
    <source>
        <dbReference type="Pfam" id="PF01292"/>
    </source>
</evidence>
<comment type="similarity">
    <text evidence="12">Belongs to the cytochrome b561 family.</text>
</comment>
<comment type="cofactor">
    <cofactor evidence="1">
        <name>heme b</name>
        <dbReference type="ChEBI" id="CHEBI:60344"/>
    </cofactor>
</comment>
<evidence type="ECO:0000313" key="15">
    <source>
        <dbReference type="EMBL" id="QDL39691.1"/>
    </source>
</evidence>
<feature type="transmembrane region" description="Helical" evidence="13">
    <location>
        <begin position="120"/>
        <end position="152"/>
    </location>
</feature>
<keyword evidence="10" id="KW-0408">Iron</keyword>
<gene>
    <name evidence="15" type="ORF">EUB48_07735</name>
</gene>
<feature type="transmembrane region" description="Helical" evidence="13">
    <location>
        <begin position="41"/>
        <end position="62"/>
    </location>
</feature>
<evidence type="ECO:0000256" key="2">
    <source>
        <dbReference type="ARBA" id="ARBA00004651"/>
    </source>
</evidence>
<evidence type="ECO:0000256" key="8">
    <source>
        <dbReference type="ARBA" id="ARBA00022982"/>
    </source>
</evidence>
<evidence type="ECO:0000256" key="6">
    <source>
        <dbReference type="ARBA" id="ARBA00022692"/>
    </source>
</evidence>
<dbReference type="EMBL" id="CP035503">
    <property type="protein sequence ID" value="QDL39691.1"/>
    <property type="molecule type" value="Genomic_DNA"/>
</dbReference>
<keyword evidence="7" id="KW-0479">Metal-binding</keyword>
<keyword evidence="5" id="KW-0349">Heme</keyword>
<reference evidence="15 16" key="1">
    <citation type="submission" date="2019-01" db="EMBL/GenBank/DDBJ databases">
        <title>Genomic insights into a novel species Rhodoferax sp.</title>
        <authorList>
            <person name="Jin L."/>
        </authorList>
    </citation>
    <scope>NUCLEOTIDE SEQUENCE [LARGE SCALE GENOMIC DNA]</scope>
    <source>
        <strain evidence="15 16">CHu59-6-5</strain>
    </source>
</reference>
<dbReference type="Proteomes" id="UP000316798">
    <property type="component" value="Chromosome"/>
</dbReference>
<evidence type="ECO:0000313" key="16">
    <source>
        <dbReference type="Proteomes" id="UP000316798"/>
    </source>
</evidence>
<accession>A0A515DGZ3</accession>
<keyword evidence="16" id="KW-1185">Reference proteome</keyword>
<dbReference type="Pfam" id="PF01292">
    <property type="entry name" value="Ni_hydr_CYTB"/>
    <property type="match status" value="1"/>
</dbReference>
<dbReference type="PANTHER" id="PTHR30529:SF1">
    <property type="entry name" value="CYTOCHROME B561 HOMOLOG 2"/>
    <property type="match status" value="1"/>
</dbReference>
<keyword evidence="4" id="KW-1003">Cell membrane</keyword>
<keyword evidence="9 13" id="KW-1133">Transmembrane helix</keyword>
<evidence type="ECO:0000256" key="4">
    <source>
        <dbReference type="ARBA" id="ARBA00022475"/>
    </source>
</evidence>
<dbReference type="GO" id="GO:0005886">
    <property type="term" value="C:plasma membrane"/>
    <property type="evidence" value="ECO:0007669"/>
    <property type="project" value="UniProtKB-SubCell"/>
</dbReference>
<evidence type="ECO:0000256" key="5">
    <source>
        <dbReference type="ARBA" id="ARBA00022617"/>
    </source>
</evidence>
<feature type="transmembrane region" description="Helical" evidence="13">
    <location>
        <begin position="172"/>
        <end position="189"/>
    </location>
</feature>
<dbReference type="SUPFAM" id="SSF81342">
    <property type="entry name" value="Transmembrane di-heme cytochromes"/>
    <property type="match status" value="1"/>
</dbReference>
<comment type="subcellular location">
    <subcellularLocation>
        <location evidence="2">Cell membrane</location>
        <topology evidence="2">Multi-pass membrane protein</topology>
    </subcellularLocation>
</comment>
<feature type="transmembrane region" description="Helical" evidence="13">
    <location>
        <begin position="74"/>
        <end position="94"/>
    </location>
</feature>
<evidence type="ECO:0000256" key="12">
    <source>
        <dbReference type="ARBA" id="ARBA00037975"/>
    </source>
</evidence>
<keyword evidence="11 13" id="KW-0472">Membrane</keyword>